<sequence length="142" mass="15942">MKAYRQACPTTEGRADIYIGFYEAGLRKLRQDGKLGFICADRWMRNQYGRGLRQLVTRRYSMDLVLTMHDVDAFEEQVSAYPAITVISRGAQGAAIAADATGAFDAEAARHFRAWIAEPSQDLIKASSYHAARLPHWFPGKD</sequence>
<evidence type="ECO:0000256" key="1">
    <source>
        <dbReference type="ARBA" id="ARBA00011900"/>
    </source>
</evidence>
<dbReference type="SUPFAM" id="SSF53335">
    <property type="entry name" value="S-adenosyl-L-methionine-dependent methyltransferases"/>
    <property type="match status" value="1"/>
</dbReference>
<evidence type="ECO:0000259" key="6">
    <source>
        <dbReference type="Pfam" id="PF07669"/>
    </source>
</evidence>
<evidence type="ECO:0000313" key="7">
    <source>
        <dbReference type="EMBL" id="MED7828533.1"/>
    </source>
</evidence>
<dbReference type="PANTHER" id="PTHR33841">
    <property type="entry name" value="DNA METHYLTRANSFERASE YEEA-RELATED"/>
    <property type="match status" value="1"/>
</dbReference>
<name>A0ABU7FXI0_9ACTN</name>
<comment type="catalytic activity">
    <reaction evidence="5">
        <text>a 2'-deoxyadenosine in DNA + S-adenosyl-L-methionine = an N(6)-methyl-2'-deoxyadenosine in DNA + S-adenosyl-L-homocysteine + H(+)</text>
        <dbReference type="Rhea" id="RHEA:15197"/>
        <dbReference type="Rhea" id="RHEA-COMP:12418"/>
        <dbReference type="Rhea" id="RHEA-COMP:12419"/>
        <dbReference type="ChEBI" id="CHEBI:15378"/>
        <dbReference type="ChEBI" id="CHEBI:57856"/>
        <dbReference type="ChEBI" id="CHEBI:59789"/>
        <dbReference type="ChEBI" id="CHEBI:90615"/>
        <dbReference type="ChEBI" id="CHEBI:90616"/>
        <dbReference type="EC" id="2.1.1.72"/>
    </reaction>
</comment>
<proteinExistence type="predicted"/>
<dbReference type="PANTHER" id="PTHR33841:SF1">
    <property type="entry name" value="DNA METHYLTRANSFERASE A"/>
    <property type="match status" value="1"/>
</dbReference>
<keyword evidence="4" id="KW-0949">S-adenosyl-L-methionine</keyword>
<keyword evidence="2" id="KW-0489">Methyltransferase</keyword>
<gene>
    <name evidence="7" type="ORF">VXC91_43485</name>
</gene>
<comment type="caution">
    <text evidence="7">The sequence shown here is derived from an EMBL/GenBank/DDBJ whole genome shotgun (WGS) entry which is preliminary data.</text>
</comment>
<evidence type="ECO:0000256" key="3">
    <source>
        <dbReference type="ARBA" id="ARBA00022679"/>
    </source>
</evidence>
<dbReference type="InterPro" id="IPR029063">
    <property type="entry name" value="SAM-dependent_MTases_sf"/>
</dbReference>
<dbReference type="EC" id="2.1.1.72" evidence="1"/>
<dbReference type="InterPro" id="IPR050953">
    <property type="entry name" value="N4_N6_ade-DNA_methylase"/>
</dbReference>
<protein>
    <recommendedName>
        <fullName evidence="1">site-specific DNA-methyltransferase (adenine-specific)</fullName>
        <ecNumber evidence="1">2.1.1.72</ecNumber>
    </recommendedName>
</protein>
<feature type="domain" description="Type II methyltransferase M.TaqI-like" evidence="6">
    <location>
        <begin position="8"/>
        <end position="73"/>
    </location>
</feature>
<dbReference type="Proteomes" id="UP001333996">
    <property type="component" value="Unassembled WGS sequence"/>
</dbReference>
<keyword evidence="3" id="KW-0808">Transferase</keyword>
<dbReference type="EMBL" id="JAYWVC010000413">
    <property type="protein sequence ID" value="MED7828533.1"/>
    <property type="molecule type" value="Genomic_DNA"/>
</dbReference>
<evidence type="ECO:0000256" key="5">
    <source>
        <dbReference type="ARBA" id="ARBA00047942"/>
    </source>
</evidence>
<accession>A0ABU7FXI0</accession>
<organism evidence="7 8">
    <name type="scientific">Streptomyces chiangmaiensis</name>
    <dbReference type="NCBI Taxonomy" id="766497"/>
    <lineage>
        <taxon>Bacteria</taxon>
        <taxon>Bacillati</taxon>
        <taxon>Actinomycetota</taxon>
        <taxon>Actinomycetes</taxon>
        <taxon>Kitasatosporales</taxon>
        <taxon>Streptomycetaceae</taxon>
        <taxon>Streptomyces</taxon>
    </lineage>
</organism>
<dbReference type="Pfam" id="PF07669">
    <property type="entry name" value="Eco57I"/>
    <property type="match status" value="1"/>
</dbReference>
<dbReference type="Gene3D" id="3.40.50.150">
    <property type="entry name" value="Vaccinia Virus protein VP39"/>
    <property type="match status" value="1"/>
</dbReference>
<evidence type="ECO:0000256" key="4">
    <source>
        <dbReference type="ARBA" id="ARBA00022691"/>
    </source>
</evidence>
<keyword evidence="8" id="KW-1185">Reference proteome</keyword>
<dbReference type="InterPro" id="IPR011639">
    <property type="entry name" value="MethylTrfase_TaqI-like_dom"/>
</dbReference>
<reference evidence="7" key="1">
    <citation type="submission" date="2024-01" db="EMBL/GenBank/DDBJ databases">
        <title>First draft genome sequence data of TA4-1, the type strain of Gram-positive actinobacterium Streptomyces chiangmaiensis.</title>
        <authorList>
            <person name="Yasawong M."/>
            <person name="Nantapong N."/>
        </authorList>
    </citation>
    <scope>NUCLEOTIDE SEQUENCE</scope>
    <source>
        <strain evidence="7">TA4-1</strain>
    </source>
</reference>
<dbReference type="RefSeq" id="WP_329512873.1">
    <property type="nucleotide sequence ID" value="NZ_BAAAYZ010000289.1"/>
</dbReference>
<evidence type="ECO:0000313" key="8">
    <source>
        <dbReference type="Proteomes" id="UP001333996"/>
    </source>
</evidence>
<evidence type="ECO:0000256" key="2">
    <source>
        <dbReference type="ARBA" id="ARBA00022603"/>
    </source>
</evidence>